<dbReference type="SUPFAM" id="SSF55073">
    <property type="entry name" value="Nucleotide cyclase"/>
    <property type="match status" value="1"/>
</dbReference>
<dbReference type="AlphaFoldDB" id="A0A6F8V8K4"/>
<dbReference type="PROSITE" id="PS50887">
    <property type="entry name" value="GGDEF"/>
    <property type="match status" value="1"/>
</dbReference>
<protein>
    <recommendedName>
        <fullName evidence="1">diguanylate cyclase</fullName>
        <ecNumber evidence="1">2.7.7.65</ecNumber>
    </recommendedName>
</protein>
<dbReference type="EMBL" id="AP022853">
    <property type="protein sequence ID" value="BCB25461.1"/>
    <property type="molecule type" value="Genomic_DNA"/>
</dbReference>
<dbReference type="Proteomes" id="UP000502260">
    <property type="component" value="Chromosome"/>
</dbReference>
<dbReference type="InterPro" id="IPR029787">
    <property type="entry name" value="Nucleotide_cyclase"/>
</dbReference>
<reference evidence="6" key="1">
    <citation type="submission" date="2020-03" db="EMBL/GenBank/DDBJ databases">
        <title>Complete genome sequence of sulfur-oxidizing bacterium skT11.</title>
        <authorList>
            <person name="Kanda M."/>
            <person name="Kojima H."/>
            <person name="Fukui M."/>
        </authorList>
    </citation>
    <scope>NUCLEOTIDE SEQUENCE [LARGE SCALE GENOMIC DNA]</scope>
    <source>
        <strain evidence="6">skT11</strain>
    </source>
</reference>
<dbReference type="EC" id="2.7.7.65" evidence="1"/>
<evidence type="ECO:0000259" key="4">
    <source>
        <dbReference type="PROSITE" id="PS50887"/>
    </source>
</evidence>
<dbReference type="InterPro" id="IPR043128">
    <property type="entry name" value="Rev_trsase/Diguanyl_cyclase"/>
</dbReference>
<feature type="domain" description="GGDEF" evidence="4">
    <location>
        <begin position="345"/>
        <end position="477"/>
    </location>
</feature>
<gene>
    <name evidence="5" type="ORF">SKTS_03470</name>
</gene>
<name>A0A6F8V8K4_9PROT</name>
<dbReference type="Pfam" id="PF00990">
    <property type="entry name" value="GGDEF"/>
    <property type="match status" value="1"/>
</dbReference>
<keyword evidence="6" id="KW-1185">Reference proteome</keyword>
<sequence length="477" mass="52829">MKLSLAHFCLIAFLVLEAINSATIYYLHQSSLPHSKQVQSADQSGAQRILAPAISGLAANMRATVARIAQSPQTINSLKSGSERERLAQVGNIHTLFPDARIQRTLPNGKAGGNAFTQPLSVVYADMPQGSGSNPALAIAEPVMDMENPAILGFVVISKGSAELRSMFESLQLQDAYAELQQANSNGPYNVLMQRGDARLKTSAFQELTDLQGTAWRLVVWRAPAKPVTSPVQTHLAAWALSSLFLALGMAGLYLALRKAVKNDIDSLLLFFSDIRHSRLRKAYTFQLKDFEQNFELMYRLGKLMLGKNKQVNESASIDHLSQVNNRRSFDIKQKELFKTLAEGWTHSLLIIDIDNFKQVNDTFGHDAGDALIVQFGKALKEQLRSSDFIARLGGDEFCVIFPNTPLKKAEELAGRLRQNLPEELELTRGVMHQLRWSGGLSEYKKNDETENMALSRADSALLEAKRAGRDQTRMAA</sequence>
<dbReference type="PANTHER" id="PTHR45138:SF9">
    <property type="entry name" value="DIGUANYLATE CYCLASE DGCM-RELATED"/>
    <property type="match status" value="1"/>
</dbReference>
<keyword evidence="3" id="KW-1133">Transmembrane helix</keyword>
<dbReference type="CDD" id="cd01949">
    <property type="entry name" value="GGDEF"/>
    <property type="match status" value="1"/>
</dbReference>
<evidence type="ECO:0000313" key="5">
    <source>
        <dbReference type="EMBL" id="BCB25461.1"/>
    </source>
</evidence>
<dbReference type="InterPro" id="IPR050469">
    <property type="entry name" value="Diguanylate_Cyclase"/>
</dbReference>
<feature type="transmembrane region" description="Helical" evidence="3">
    <location>
        <begin position="236"/>
        <end position="257"/>
    </location>
</feature>
<evidence type="ECO:0000256" key="3">
    <source>
        <dbReference type="SAM" id="Phobius"/>
    </source>
</evidence>
<dbReference type="PANTHER" id="PTHR45138">
    <property type="entry name" value="REGULATORY COMPONENTS OF SENSORY TRANSDUCTION SYSTEM"/>
    <property type="match status" value="1"/>
</dbReference>
<evidence type="ECO:0000256" key="1">
    <source>
        <dbReference type="ARBA" id="ARBA00012528"/>
    </source>
</evidence>
<keyword evidence="3" id="KW-0472">Membrane</keyword>
<dbReference type="RefSeq" id="WP_173059451.1">
    <property type="nucleotide sequence ID" value="NZ_AP022853.1"/>
</dbReference>
<dbReference type="GO" id="GO:0043709">
    <property type="term" value="P:cell adhesion involved in single-species biofilm formation"/>
    <property type="evidence" value="ECO:0007669"/>
    <property type="project" value="TreeGrafter"/>
</dbReference>
<dbReference type="InterPro" id="IPR000160">
    <property type="entry name" value="GGDEF_dom"/>
</dbReference>
<dbReference type="Gene3D" id="3.30.70.270">
    <property type="match status" value="1"/>
</dbReference>
<organism evidence="5 6">
    <name type="scientific">Sulfurimicrobium lacus</name>
    <dbReference type="NCBI Taxonomy" id="2715678"/>
    <lineage>
        <taxon>Bacteria</taxon>
        <taxon>Pseudomonadati</taxon>
        <taxon>Pseudomonadota</taxon>
        <taxon>Betaproteobacteria</taxon>
        <taxon>Nitrosomonadales</taxon>
        <taxon>Sulfuricellaceae</taxon>
        <taxon>Sulfurimicrobium</taxon>
    </lineage>
</organism>
<dbReference type="SMART" id="SM00267">
    <property type="entry name" value="GGDEF"/>
    <property type="match status" value="1"/>
</dbReference>
<dbReference type="FunFam" id="3.30.70.270:FF:000001">
    <property type="entry name" value="Diguanylate cyclase domain protein"/>
    <property type="match status" value="1"/>
</dbReference>
<evidence type="ECO:0000256" key="2">
    <source>
        <dbReference type="ARBA" id="ARBA00034247"/>
    </source>
</evidence>
<keyword evidence="3" id="KW-0812">Transmembrane</keyword>
<dbReference type="GO" id="GO:0052621">
    <property type="term" value="F:diguanylate cyclase activity"/>
    <property type="evidence" value="ECO:0007669"/>
    <property type="project" value="UniProtKB-EC"/>
</dbReference>
<proteinExistence type="predicted"/>
<accession>A0A6F8V8K4</accession>
<comment type="catalytic activity">
    <reaction evidence="2">
        <text>2 GTP = 3',3'-c-di-GMP + 2 diphosphate</text>
        <dbReference type="Rhea" id="RHEA:24898"/>
        <dbReference type="ChEBI" id="CHEBI:33019"/>
        <dbReference type="ChEBI" id="CHEBI:37565"/>
        <dbReference type="ChEBI" id="CHEBI:58805"/>
        <dbReference type="EC" id="2.7.7.65"/>
    </reaction>
</comment>
<dbReference type="KEGG" id="slac:SKTS_03470"/>
<evidence type="ECO:0000313" key="6">
    <source>
        <dbReference type="Proteomes" id="UP000502260"/>
    </source>
</evidence>
<dbReference type="GO" id="GO:0005886">
    <property type="term" value="C:plasma membrane"/>
    <property type="evidence" value="ECO:0007669"/>
    <property type="project" value="TreeGrafter"/>
</dbReference>
<dbReference type="NCBIfam" id="TIGR00254">
    <property type="entry name" value="GGDEF"/>
    <property type="match status" value="1"/>
</dbReference>
<dbReference type="GO" id="GO:1902201">
    <property type="term" value="P:negative regulation of bacterial-type flagellum-dependent cell motility"/>
    <property type="evidence" value="ECO:0007669"/>
    <property type="project" value="TreeGrafter"/>
</dbReference>